<protein>
    <recommendedName>
        <fullName evidence="3">Apple domain-containing protein</fullName>
    </recommendedName>
</protein>
<feature type="signal peptide" evidence="1">
    <location>
        <begin position="1"/>
        <end position="15"/>
    </location>
</feature>
<feature type="chain" id="PRO_5012407288" description="Apple domain-containing protein" evidence="1">
    <location>
        <begin position="16"/>
        <end position="159"/>
    </location>
</feature>
<dbReference type="AlphaFoldDB" id="A0A0G4I8B2"/>
<dbReference type="EMBL" id="CDMZ01005646">
    <property type="protein sequence ID" value="CEM53367.1"/>
    <property type="molecule type" value="Genomic_DNA"/>
</dbReference>
<gene>
    <name evidence="2" type="ORF">Cvel_11898</name>
</gene>
<evidence type="ECO:0000256" key="1">
    <source>
        <dbReference type="SAM" id="SignalP"/>
    </source>
</evidence>
<evidence type="ECO:0000313" key="2">
    <source>
        <dbReference type="EMBL" id="CEM53367.1"/>
    </source>
</evidence>
<dbReference type="VEuPathDB" id="CryptoDB:Cvel_11898"/>
<proteinExistence type="predicted"/>
<keyword evidence="1" id="KW-0732">Signal</keyword>
<organism evidence="2">
    <name type="scientific">Chromera velia CCMP2878</name>
    <dbReference type="NCBI Taxonomy" id="1169474"/>
    <lineage>
        <taxon>Eukaryota</taxon>
        <taxon>Sar</taxon>
        <taxon>Alveolata</taxon>
        <taxon>Colpodellida</taxon>
        <taxon>Chromeraceae</taxon>
        <taxon>Chromera</taxon>
    </lineage>
</organism>
<name>A0A0G4I8B2_9ALVE</name>
<accession>A0A0G4I8B2</accession>
<reference evidence="2" key="1">
    <citation type="submission" date="2014-11" db="EMBL/GenBank/DDBJ databases">
        <authorList>
            <person name="Otto D Thomas"/>
            <person name="Naeem Raeece"/>
        </authorList>
    </citation>
    <scope>NUCLEOTIDE SEQUENCE</scope>
</reference>
<evidence type="ECO:0008006" key="3">
    <source>
        <dbReference type="Google" id="ProtNLM"/>
    </source>
</evidence>
<sequence>MCRLLFFLLLVLCTAERDLFLRAKGAAEVSTGVDVSTKEQLAEVSPDESAPKRSLATWRCVEGKGVDHSMGCTSEIGHTASNTKGSCESDCEGNSECTMIWFSNLYNGCYLIRGSPPCADLYDYEGENPPPTACILGRLQAVLCSTHDVHFVSLQGSAS</sequence>